<name>A0A0A8YQS8_ARUDO</name>
<dbReference type="EMBL" id="GBRH01268671">
    <property type="protein sequence ID" value="JAD29224.1"/>
    <property type="molecule type" value="Transcribed_RNA"/>
</dbReference>
<reference evidence="1" key="1">
    <citation type="submission" date="2014-09" db="EMBL/GenBank/DDBJ databases">
        <authorList>
            <person name="Magalhaes I.L.F."/>
            <person name="Oliveira U."/>
            <person name="Santos F.R."/>
            <person name="Vidigal T.H.D.A."/>
            <person name="Brescovit A.D."/>
            <person name="Santos A.J."/>
        </authorList>
    </citation>
    <scope>NUCLEOTIDE SEQUENCE</scope>
    <source>
        <tissue evidence="1">Shoot tissue taken approximately 20 cm above the soil surface</tissue>
    </source>
</reference>
<accession>A0A0A8YQS8</accession>
<dbReference type="AlphaFoldDB" id="A0A0A8YQS8"/>
<organism evidence="1">
    <name type="scientific">Arundo donax</name>
    <name type="common">Giant reed</name>
    <name type="synonym">Donax arundinaceus</name>
    <dbReference type="NCBI Taxonomy" id="35708"/>
    <lineage>
        <taxon>Eukaryota</taxon>
        <taxon>Viridiplantae</taxon>
        <taxon>Streptophyta</taxon>
        <taxon>Embryophyta</taxon>
        <taxon>Tracheophyta</taxon>
        <taxon>Spermatophyta</taxon>
        <taxon>Magnoliopsida</taxon>
        <taxon>Liliopsida</taxon>
        <taxon>Poales</taxon>
        <taxon>Poaceae</taxon>
        <taxon>PACMAD clade</taxon>
        <taxon>Arundinoideae</taxon>
        <taxon>Arundineae</taxon>
        <taxon>Arundo</taxon>
    </lineage>
</organism>
<proteinExistence type="predicted"/>
<sequence length="36" mass="4380">MLDICNSLLYHHHNLWAQRCQNKCQKLKHDHVNKLP</sequence>
<protein>
    <submittedName>
        <fullName evidence="1">Uncharacterized protein</fullName>
    </submittedName>
</protein>
<evidence type="ECO:0000313" key="1">
    <source>
        <dbReference type="EMBL" id="JAD29224.1"/>
    </source>
</evidence>
<reference evidence="1" key="2">
    <citation type="journal article" date="2015" name="Data Brief">
        <title>Shoot transcriptome of the giant reed, Arundo donax.</title>
        <authorList>
            <person name="Barrero R.A."/>
            <person name="Guerrero F.D."/>
            <person name="Moolhuijzen P."/>
            <person name="Goolsby J.A."/>
            <person name="Tidwell J."/>
            <person name="Bellgard S.E."/>
            <person name="Bellgard M.I."/>
        </authorList>
    </citation>
    <scope>NUCLEOTIDE SEQUENCE</scope>
    <source>
        <tissue evidence="1">Shoot tissue taken approximately 20 cm above the soil surface</tissue>
    </source>
</reference>